<dbReference type="PANTHER" id="PTHR43272">
    <property type="entry name" value="LONG-CHAIN-FATTY-ACID--COA LIGASE"/>
    <property type="match status" value="1"/>
</dbReference>
<dbReference type="Pfam" id="PF00501">
    <property type="entry name" value="AMP-binding"/>
    <property type="match status" value="1"/>
</dbReference>
<feature type="domain" description="AMP-dependent synthetase/ligase" evidence="3">
    <location>
        <begin position="2"/>
        <end position="128"/>
    </location>
</feature>
<dbReference type="SUPFAM" id="SSF56801">
    <property type="entry name" value="Acetyl-CoA synthetase-like"/>
    <property type="match status" value="1"/>
</dbReference>
<organism evidence="4 5">
    <name type="scientific">Cerrena zonata</name>
    <dbReference type="NCBI Taxonomy" id="2478898"/>
    <lineage>
        <taxon>Eukaryota</taxon>
        <taxon>Fungi</taxon>
        <taxon>Dikarya</taxon>
        <taxon>Basidiomycota</taxon>
        <taxon>Agaricomycotina</taxon>
        <taxon>Agaricomycetes</taxon>
        <taxon>Polyporales</taxon>
        <taxon>Cerrenaceae</taxon>
        <taxon>Cerrena</taxon>
    </lineage>
</organism>
<evidence type="ECO:0000256" key="1">
    <source>
        <dbReference type="ARBA" id="ARBA00022741"/>
    </source>
</evidence>
<dbReference type="EMBL" id="JASBNA010000003">
    <property type="protein sequence ID" value="KAK7693335.1"/>
    <property type="molecule type" value="Genomic_DNA"/>
</dbReference>
<dbReference type="Proteomes" id="UP001385951">
    <property type="component" value="Unassembled WGS sequence"/>
</dbReference>
<keyword evidence="5" id="KW-1185">Reference proteome</keyword>
<dbReference type="GO" id="GO:0004467">
    <property type="term" value="F:long-chain fatty acid-CoA ligase activity"/>
    <property type="evidence" value="ECO:0007669"/>
    <property type="project" value="TreeGrafter"/>
</dbReference>
<evidence type="ECO:0000256" key="2">
    <source>
        <dbReference type="ARBA" id="ARBA00022840"/>
    </source>
</evidence>
<evidence type="ECO:0000259" key="3">
    <source>
        <dbReference type="Pfam" id="PF00501"/>
    </source>
</evidence>
<dbReference type="AlphaFoldDB" id="A0AAW0GQM9"/>
<gene>
    <name evidence="4" type="ORF">QCA50_002903</name>
</gene>
<dbReference type="GO" id="GO:0016020">
    <property type="term" value="C:membrane"/>
    <property type="evidence" value="ECO:0007669"/>
    <property type="project" value="TreeGrafter"/>
</dbReference>
<evidence type="ECO:0000313" key="4">
    <source>
        <dbReference type="EMBL" id="KAK7693335.1"/>
    </source>
</evidence>
<dbReference type="GO" id="GO:0005783">
    <property type="term" value="C:endoplasmic reticulum"/>
    <property type="evidence" value="ECO:0007669"/>
    <property type="project" value="TreeGrafter"/>
</dbReference>
<proteinExistence type="predicted"/>
<keyword evidence="2" id="KW-0067">ATP-binding</keyword>
<dbReference type="PANTHER" id="PTHR43272:SF33">
    <property type="entry name" value="AMP-BINDING DOMAIN-CONTAINING PROTEIN-RELATED"/>
    <property type="match status" value="1"/>
</dbReference>
<comment type="caution">
    <text evidence="4">The sequence shown here is derived from an EMBL/GenBank/DDBJ whole genome shotgun (WGS) entry which is preliminary data.</text>
</comment>
<dbReference type="Gene3D" id="3.40.50.12780">
    <property type="entry name" value="N-terminal domain of ligase-like"/>
    <property type="match status" value="1"/>
</dbReference>
<reference evidence="4 5" key="1">
    <citation type="submission" date="2022-09" db="EMBL/GenBank/DDBJ databases">
        <authorList>
            <person name="Palmer J.M."/>
        </authorList>
    </citation>
    <scope>NUCLEOTIDE SEQUENCE [LARGE SCALE GENOMIC DNA]</scope>
    <source>
        <strain evidence="4 5">DSM 7382</strain>
    </source>
</reference>
<dbReference type="GO" id="GO:0005524">
    <property type="term" value="F:ATP binding"/>
    <property type="evidence" value="ECO:0007669"/>
    <property type="project" value="UniProtKB-KW"/>
</dbReference>
<keyword evidence="1" id="KW-0547">Nucleotide-binding</keyword>
<evidence type="ECO:0000313" key="5">
    <source>
        <dbReference type="Proteomes" id="UP001385951"/>
    </source>
</evidence>
<protein>
    <recommendedName>
        <fullName evidence="3">AMP-dependent synthetase/ligase domain-containing protein</fullName>
    </recommendedName>
</protein>
<sequence length="148" mass="16211">MLALGGHIGYGTGDPLRLLEDMQLLKPNVIPAVPRVLNRIFQAGQAAASLPGLKGALFKRALETKMHRLKTTGVTTHAFWDRLVFSKVQAVLGGNIKMMACGSAPISASTIEFLRVVLACEIIEGYVMNSILCNFYRLFTHRVLLVMV</sequence>
<dbReference type="InterPro" id="IPR042099">
    <property type="entry name" value="ANL_N_sf"/>
</dbReference>
<accession>A0AAW0GQM9</accession>
<name>A0AAW0GQM9_9APHY</name>
<dbReference type="InterPro" id="IPR000873">
    <property type="entry name" value="AMP-dep_synth/lig_dom"/>
</dbReference>